<dbReference type="InterPro" id="IPR036165">
    <property type="entry name" value="YefM-like_sf"/>
</dbReference>
<dbReference type="EMBL" id="AP019307">
    <property type="protein sequence ID" value="BBH16544.1"/>
    <property type="molecule type" value="Genomic_DNA"/>
</dbReference>
<dbReference type="InterPro" id="IPR051416">
    <property type="entry name" value="phD-YefM_TA_antitoxins"/>
</dbReference>
<reference evidence="3 4" key="1">
    <citation type="submission" date="2018-11" db="EMBL/GenBank/DDBJ databases">
        <title>Complete genome sequence of Nocardioides baekrokdamisoli strain KCTC 39748.</title>
        <authorList>
            <person name="Kang S.W."/>
            <person name="Lee K.C."/>
            <person name="Kim K.K."/>
            <person name="Kim J.S."/>
            <person name="Kim D.S."/>
            <person name="Ko S.H."/>
            <person name="Yang S.H."/>
            <person name="Shin Y.K."/>
            <person name="Lee J.S."/>
        </authorList>
    </citation>
    <scope>NUCLEOTIDE SEQUENCE [LARGE SCALE GENOMIC DNA]</scope>
    <source>
        <strain evidence="3 4">KCTC 39748</strain>
    </source>
</reference>
<gene>
    <name evidence="3" type="ORF">Back2_08310</name>
</gene>
<dbReference type="SUPFAM" id="SSF143120">
    <property type="entry name" value="YefM-like"/>
    <property type="match status" value="1"/>
</dbReference>
<name>A0A3G9IZC8_9ACTN</name>
<dbReference type="Proteomes" id="UP000271573">
    <property type="component" value="Chromosome"/>
</dbReference>
<dbReference type="Gene3D" id="3.40.1620.10">
    <property type="entry name" value="YefM-like domain"/>
    <property type="match status" value="1"/>
</dbReference>
<dbReference type="RefSeq" id="WP_125567011.1">
    <property type="nucleotide sequence ID" value="NZ_AP019307.1"/>
</dbReference>
<dbReference type="Pfam" id="PF02604">
    <property type="entry name" value="PhdYeFM_antitox"/>
    <property type="match status" value="1"/>
</dbReference>
<dbReference type="NCBIfam" id="TIGR01552">
    <property type="entry name" value="phd_fam"/>
    <property type="match status" value="1"/>
</dbReference>
<sequence length="83" mass="9229">MPKTVNIHEAKTHLSRLLEEVQAGETIVIAKAGTPIAQLKPYQRPDIVFGGMKDVIWVADDAFSAETDAEIWAGTEYEYEPNL</sequence>
<organism evidence="3 4">
    <name type="scientific">Nocardioides baekrokdamisoli</name>
    <dbReference type="NCBI Taxonomy" id="1804624"/>
    <lineage>
        <taxon>Bacteria</taxon>
        <taxon>Bacillati</taxon>
        <taxon>Actinomycetota</taxon>
        <taxon>Actinomycetes</taxon>
        <taxon>Propionibacteriales</taxon>
        <taxon>Nocardioidaceae</taxon>
        <taxon>Nocardioides</taxon>
    </lineage>
</organism>
<evidence type="ECO:0000313" key="4">
    <source>
        <dbReference type="Proteomes" id="UP000271573"/>
    </source>
</evidence>
<accession>A0A3G9IZC8</accession>
<dbReference type="AlphaFoldDB" id="A0A3G9IZC8"/>
<evidence type="ECO:0000313" key="3">
    <source>
        <dbReference type="EMBL" id="BBH16544.1"/>
    </source>
</evidence>
<dbReference type="InterPro" id="IPR006442">
    <property type="entry name" value="Antitoxin_Phd/YefM"/>
</dbReference>
<evidence type="ECO:0000256" key="2">
    <source>
        <dbReference type="RuleBase" id="RU362080"/>
    </source>
</evidence>
<comment type="function">
    <text evidence="2">Antitoxin component of a type II toxin-antitoxin (TA) system.</text>
</comment>
<dbReference type="KEGG" id="nbe:Back2_08310"/>
<dbReference type="OrthoDB" id="557859at2"/>
<proteinExistence type="inferred from homology"/>
<evidence type="ECO:0000256" key="1">
    <source>
        <dbReference type="ARBA" id="ARBA00009981"/>
    </source>
</evidence>
<protein>
    <recommendedName>
        <fullName evidence="2">Antitoxin</fullName>
    </recommendedName>
</protein>
<dbReference type="PANTHER" id="PTHR35377">
    <property type="entry name" value="ANTITOXIN VAPB49-RELATED-RELATED"/>
    <property type="match status" value="1"/>
</dbReference>
<comment type="similarity">
    <text evidence="1 2">Belongs to the phD/YefM antitoxin family.</text>
</comment>
<keyword evidence="4" id="KW-1185">Reference proteome</keyword>